<comment type="caution">
    <text evidence="1">The sequence shown here is derived from an EMBL/GenBank/DDBJ whole genome shotgun (WGS) entry which is preliminary data.</text>
</comment>
<evidence type="ECO:0000313" key="2">
    <source>
        <dbReference type="Proteomes" id="UP000237000"/>
    </source>
</evidence>
<dbReference type="InParanoid" id="A0A2P5EYB9"/>
<dbReference type="Proteomes" id="UP000237000">
    <property type="component" value="Unassembled WGS sequence"/>
</dbReference>
<evidence type="ECO:0000313" key="1">
    <source>
        <dbReference type="EMBL" id="PON90532.1"/>
    </source>
</evidence>
<dbReference type="AlphaFoldDB" id="A0A2P5EYB9"/>
<dbReference type="OrthoDB" id="10322770at2759"/>
<sequence>MWFSPVTERKLEELRKTTPFRYYEKVMILSPFDQSETVQLLSSTGQVVRSGLRCHFDQNVWALKALAGLWAWHVIF</sequence>
<keyword evidence="2" id="KW-1185">Reference proteome</keyword>
<accession>A0A2P5EYB9</accession>
<dbReference type="EMBL" id="JXTC01000082">
    <property type="protein sequence ID" value="PON90532.1"/>
    <property type="molecule type" value="Genomic_DNA"/>
</dbReference>
<organism evidence="1 2">
    <name type="scientific">Trema orientale</name>
    <name type="common">Charcoal tree</name>
    <name type="synonym">Celtis orientalis</name>
    <dbReference type="NCBI Taxonomy" id="63057"/>
    <lineage>
        <taxon>Eukaryota</taxon>
        <taxon>Viridiplantae</taxon>
        <taxon>Streptophyta</taxon>
        <taxon>Embryophyta</taxon>
        <taxon>Tracheophyta</taxon>
        <taxon>Spermatophyta</taxon>
        <taxon>Magnoliopsida</taxon>
        <taxon>eudicotyledons</taxon>
        <taxon>Gunneridae</taxon>
        <taxon>Pentapetalae</taxon>
        <taxon>rosids</taxon>
        <taxon>fabids</taxon>
        <taxon>Rosales</taxon>
        <taxon>Cannabaceae</taxon>
        <taxon>Trema</taxon>
    </lineage>
</organism>
<protein>
    <submittedName>
        <fullName evidence="1">Uncharacterized protein</fullName>
    </submittedName>
</protein>
<gene>
    <name evidence="1" type="ORF">TorRG33x02_135870</name>
</gene>
<proteinExistence type="predicted"/>
<reference evidence="2" key="1">
    <citation type="submission" date="2016-06" db="EMBL/GenBank/DDBJ databases">
        <title>Parallel loss of symbiosis genes in relatives of nitrogen-fixing non-legume Parasponia.</title>
        <authorList>
            <person name="Van Velzen R."/>
            <person name="Holmer R."/>
            <person name="Bu F."/>
            <person name="Rutten L."/>
            <person name="Van Zeijl A."/>
            <person name="Liu W."/>
            <person name="Santuari L."/>
            <person name="Cao Q."/>
            <person name="Sharma T."/>
            <person name="Shen D."/>
            <person name="Roswanjaya Y."/>
            <person name="Wardhani T."/>
            <person name="Kalhor M.S."/>
            <person name="Jansen J."/>
            <person name="Van den Hoogen J."/>
            <person name="Gungor B."/>
            <person name="Hartog M."/>
            <person name="Hontelez J."/>
            <person name="Verver J."/>
            <person name="Yang W.-C."/>
            <person name="Schijlen E."/>
            <person name="Repin R."/>
            <person name="Schilthuizen M."/>
            <person name="Schranz E."/>
            <person name="Heidstra R."/>
            <person name="Miyata K."/>
            <person name="Fedorova E."/>
            <person name="Kohlen W."/>
            <person name="Bisseling T."/>
            <person name="Smit S."/>
            <person name="Geurts R."/>
        </authorList>
    </citation>
    <scope>NUCLEOTIDE SEQUENCE [LARGE SCALE GENOMIC DNA]</scope>
    <source>
        <strain evidence="2">cv. RG33-2</strain>
    </source>
</reference>
<name>A0A2P5EYB9_TREOI</name>